<organism evidence="2 3">
    <name type="scientific">Hallella seregens ATCC 51272</name>
    <dbReference type="NCBI Taxonomy" id="1336250"/>
    <lineage>
        <taxon>Bacteria</taxon>
        <taxon>Pseudomonadati</taxon>
        <taxon>Bacteroidota</taxon>
        <taxon>Bacteroidia</taxon>
        <taxon>Bacteroidales</taxon>
        <taxon>Prevotellaceae</taxon>
        <taxon>Hallella</taxon>
    </lineage>
</organism>
<sequence length="99" mass="11049">MVVDDEQQNAHHKTGHIDAPMEIAEHDQHKREIERYPDEAAGKQHHERVPVVVVATVHGQGEAGVPIDKRLEDAERDAEGVESHSVGLIFGLCRQKEFG</sequence>
<proteinExistence type="predicted"/>
<name>A0ABV5ZIP2_9BACT</name>
<dbReference type="EMBL" id="JBHLZF010000001">
    <property type="protein sequence ID" value="MFB9897226.1"/>
    <property type="molecule type" value="Genomic_DNA"/>
</dbReference>
<evidence type="ECO:0000313" key="2">
    <source>
        <dbReference type="EMBL" id="MFB9897226.1"/>
    </source>
</evidence>
<comment type="caution">
    <text evidence="2">The sequence shown here is derived from an EMBL/GenBank/DDBJ whole genome shotgun (WGS) entry which is preliminary data.</text>
</comment>
<evidence type="ECO:0000256" key="1">
    <source>
        <dbReference type="SAM" id="MobiDB-lite"/>
    </source>
</evidence>
<protein>
    <submittedName>
        <fullName evidence="2">Uncharacterized protein</fullName>
    </submittedName>
</protein>
<keyword evidence="3" id="KW-1185">Reference proteome</keyword>
<gene>
    <name evidence="2" type="ORF">ACFFK8_05270</name>
</gene>
<dbReference type="Proteomes" id="UP001589688">
    <property type="component" value="Unassembled WGS sequence"/>
</dbReference>
<feature type="region of interest" description="Disordered" evidence="1">
    <location>
        <begin position="1"/>
        <end position="23"/>
    </location>
</feature>
<evidence type="ECO:0000313" key="3">
    <source>
        <dbReference type="Proteomes" id="UP001589688"/>
    </source>
</evidence>
<dbReference type="RefSeq" id="WP_390182905.1">
    <property type="nucleotide sequence ID" value="NZ_JBHLZF010000001.1"/>
</dbReference>
<reference evidence="2 3" key="1">
    <citation type="submission" date="2024-09" db="EMBL/GenBank/DDBJ databases">
        <authorList>
            <person name="Sun Q."/>
            <person name="Mori K."/>
        </authorList>
    </citation>
    <scope>NUCLEOTIDE SEQUENCE [LARGE SCALE GENOMIC DNA]</scope>
    <source>
        <strain evidence="2 3">ATCC 51272</strain>
    </source>
</reference>
<accession>A0ABV5ZIP2</accession>